<dbReference type="Proteomes" id="UP000005713">
    <property type="component" value="Unassembled WGS sequence"/>
</dbReference>
<protein>
    <recommendedName>
        <fullName evidence="3">Phosphonate metabolism protein</fullName>
    </recommendedName>
</protein>
<proteinExistence type="predicted"/>
<gene>
    <name evidence="1" type="ORF">SSE37_12456</name>
</gene>
<keyword evidence="2" id="KW-1185">Reference proteome</keyword>
<dbReference type="Pfam" id="PF06299">
    <property type="entry name" value="DUF1045"/>
    <property type="match status" value="1"/>
</dbReference>
<comment type="caution">
    <text evidence="1">The sequence shown here is derived from an EMBL/GenBank/DDBJ whole genome shotgun (WGS) entry which is preliminary data.</text>
</comment>
<accession>A3K6N0</accession>
<dbReference type="InterPro" id="IPR009389">
    <property type="entry name" value="DUF1045"/>
</dbReference>
<organism evidence="1 2">
    <name type="scientific">Sagittula stellata (strain ATCC 700073 / DSM 11524 / E-37)</name>
    <dbReference type="NCBI Taxonomy" id="388399"/>
    <lineage>
        <taxon>Bacteria</taxon>
        <taxon>Pseudomonadati</taxon>
        <taxon>Pseudomonadota</taxon>
        <taxon>Alphaproteobacteria</taxon>
        <taxon>Rhodobacterales</taxon>
        <taxon>Roseobacteraceae</taxon>
        <taxon>Sagittula</taxon>
    </lineage>
</organism>
<name>A3K6N0_SAGS3</name>
<dbReference type="Gene3D" id="3.90.1140.10">
    <property type="entry name" value="Cyclic phosphodiesterase"/>
    <property type="match status" value="1"/>
</dbReference>
<sequence length="235" mass="25766">MSLEKTGEFMSDHSRYAVYFMPSEGALQTFGAGWLGWDAIAGAEVAQTALPATVPPIEQITRAPRKYGFHGTLKPPFHLQGSLPDLKEAVATLAQRTAPARAAGLALTRLGRWFALTPTGDISGIGRIAAACVTELDAFRTPPSVAELDRRRKAGLTDRQDHHLRKWGYPYVLDQFRFHLTLTGKVEKDILDAVEAAITDALPPLPEPFVMADICLCGERPDGRFELIHRYALTG</sequence>
<reference evidence="1 2" key="1">
    <citation type="submission" date="2006-06" db="EMBL/GenBank/DDBJ databases">
        <authorList>
            <person name="Moran M.A."/>
            <person name="Ferriera S."/>
            <person name="Johnson J."/>
            <person name="Kravitz S."/>
            <person name="Beeson K."/>
            <person name="Sutton G."/>
            <person name="Rogers Y.-H."/>
            <person name="Friedman R."/>
            <person name="Frazier M."/>
            <person name="Venter J.C."/>
        </authorList>
    </citation>
    <scope>NUCLEOTIDE SEQUENCE [LARGE SCALE GENOMIC DNA]</scope>
    <source>
        <strain evidence="1 2">E-37</strain>
    </source>
</reference>
<dbReference type="AlphaFoldDB" id="A3K6N0"/>
<evidence type="ECO:0000313" key="1">
    <source>
        <dbReference type="EMBL" id="EBA07007.1"/>
    </source>
</evidence>
<dbReference type="eggNOG" id="COG3709">
    <property type="taxonomic scope" value="Bacteria"/>
</dbReference>
<dbReference type="PIRSF" id="PIRSF033328">
    <property type="entry name" value="Phest_Mll4975"/>
    <property type="match status" value="1"/>
</dbReference>
<evidence type="ECO:0000313" key="2">
    <source>
        <dbReference type="Proteomes" id="UP000005713"/>
    </source>
</evidence>
<evidence type="ECO:0008006" key="3">
    <source>
        <dbReference type="Google" id="ProtNLM"/>
    </source>
</evidence>
<dbReference type="EMBL" id="AAYA01000011">
    <property type="protein sequence ID" value="EBA07007.1"/>
    <property type="molecule type" value="Genomic_DNA"/>
</dbReference>